<evidence type="ECO:0000256" key="1">
    <source>
        <dbReference type="SAM" id="MobiDB-lite"/>
    </source>
</evidence>
<keyword evidence="3" id="KW-1185">Reference proteome</keyword>
<reference evidence="2 3" key="1">
    <citation type="submission" date="2018-02" db="EMBL/GenBank/DDBJ databases">
        <title>Genomic Encyclopedia of Archaeal and Bacterial Type Strains, Phase II (KMG-II): from individual species to whole genera.</title>
        <authorList>
            <person name="Goeker M."/>
        </authorList>
    </citation>
    <scope>NUCLEOTIDE SEQUENCE [LARGE SCALE GENOMIC DNA]</scope>
    <source>
        <strain evidence="2 3">YU 961-1</strain>
    </source>
</reference>
<accession>A0A2S6H0X7</accession>
<dbReference type="Proteomes" id="UP000239203">
    <property type="component" value="Unassembled WGS sequence"/>
</dbReference>
<evidence type="ECO:0000313" key="2">
    <source>
        <dbReference type="EMBL" id="PPK71139.1"/>
    </source>
</evidence>
<sequence length="39" mass="3984">MAGRFCGGSFGSGSGVFRRKPIDRIEGEPGGGLTRSLGL</sequence>
<dbReference type="AlphaFoldDB" id="A0A2S6H0X7"/>
<dbReference type="EMBL" id="PTIX01000001">
    <property type="protein sequence ID" value="PPK71139.1"/>
    <property type="molecule type" value="Genomic_DNA"/>
</dbReference>
<feature type="compositionally biased region" description="Gly residues" evidence="1">
    <location>
        <begin position="1"/>
        <end position="14"/>
    </location>
</feature>
<name>A0A2S6H0X7_9PSEU</name>
<protein>
    <submittedName>
        <fullName evidence="2">Uncharacterized protein</fullName>
    </submittedName>
</protein>
<proteinExistence type="predicted"/>
<comment type="caution">
    <text evidence="2">The sequence shown here is derived from an EMBL/GenBank/DDBJ whole genome shotgun (WGS) entry which is preliminary data.</text>
</comment>
<evidence type="ECO:0000313" key="3">
    <source>
        <dbReference type="Proteomes" id="UP000239203"/>
    </source>
</evidence>
<feature type="region of interest" description="Disordered" evidence="1">
    <location>
        <begin position="1"/>
        <end position="39"/>
    </location>
</feature>
<gene>
    <name evidence="2" type="ORF">CLV40_101328</name>
</gene>
<organism evidence="2 3">
    <name type="scientific">Actinokineospora auranticolor</name>
    <dbReference type="NCBI Taxonomy" id="155976"/>
    <lineage>
        <taxon>Bacteria</taxon>
        <taxon>Bacillati</taxon>
        <taxon>Actinomycetota</taxon>
        <taxon>Actinomycetes</taxon>
        <taxon>Pseudonocardiales</taxon>
        <taxon>Pseudonocardiaceae</taxon>
        <taxon>Actinokineospora</taxon>
    </lineage>
</organism>